<keyword evidence="1" id="KW-1133">Transmembrane helix</keyword>
<keyword evidence="1" id="KW-0812">Transmembrane</keyword>
<name>A0ABY9TVJ0_9GAMM</name>
<evidence type="ECO:0000313" key="2">
    <source>
        <dbReference type="EMBL" id="WNC72803.1"/>
    </source>
</evidence>
<proteinExistence type="predicted"/>
<feature type="transmembrane region" description="Helical" evidence="1">
    <location>
        <begin position="105"/>
        <end position="125"/>
    </location>
</feature>
<keyword evidence="3" id="KW-1185">Reference proteome</keyword>
<feature type="transmembrane region" description="Helical" evidence="1">
    <location>
        <begin position="7"/>
        <end position="28"/>
    </location>
</feature>
<dbReference type="RefSeq" id="WP_348391918.1">
    <property type="nucleotide sequence ID" value="NZ_CP134145.1"/>
</dbReference>
<gene>
    <name evidence="2" type="ORF">RGQ13_02175</name>
</gene>
<dbReference type="Proteomes" id="UP001258994">
    <property type="component" value="Chromosome"/>
</dbReference>
<evidence type="ECO:0000313" key="3">
    <source>
        <dbReference type="Proteomes" id="UP001258994"/>
    </source>
</evidence>
<protein>
    <recommendedName>
        <fullName evidence="4">Ferric oxidoreductase domain-containing protein</fullName>
    </recommendedName>
</protein>
<dbReference type="EMBL" id="CP134145">
    <property type="protein sequence ID" value="WNC72803.1"/>
    <property type="molecule type" value="Genomic_DNA"/>
</dbReference>
<feature type="transmembrane region" description="Helical" evidence="1">
    <location>
        <begin position="146"/>
        <end position="169"/>
    </location>
</feature>
<accession>A0ABY9TVJ0</accession>
<feature type="transmembrane region" description="Helical" evidence="1">
    <location>
        <begin position="72"/>
        <end position="93"/>
    </location>
</feature>
<feature type="transmembrane region" description="Helical" evidence="1">
    <location>
        <begin position="175"/>
        <end position="194"/>
    </location>
</feature>
<sequence>MKTSLSINKIFLICFFVSLVYAVIRYHVYNDISWLQLPLWTTNKACGVTALMLIGLSVSLPNHHPRRKIGLFGVYIALLHVLLSLILLKPAYYPKFFLINEQFSLVGELAILAGILSFAVLIIAVHKSYPKFNSAENANLAVIKQCNIAFLLFSILHMIAMATDSWFSISNWPGYLPPISMLSALLCCYFLLYLRIKK</sequence>
<organism evidence="2 3">
    <name type="scientific">Thalassotalea psychrophila</name>
    <dbReference type="NCBI Taxonomy" id="3065647"/>
    <lineage>
        <taxon>Bacteria</taxon>
        <taxon>Pseudomonadati</taxon>
        <taxon>Pseudomonadota</taxon>
        <taxon>Gammaproteobacteria</taxon>
        <taxon>Alteromonadales</taxon>
        <taxon>Colwelliaceae</taxon>
        <taxon>Thalassotalea</taxon>
    </lineage>
</organism>
<evidence type="ECO:0000256" key="1">
    <source>
        <dbReference type="SAM" id="Phobius"/>
    </source>
</evidence>
<evidence type="ECO:0008006" key="4">
    <source>
        <dbReference type="Google" id="ProtNLM"/>
    </source>
</evidence>
<keyword evidence="1" id="KW-0472">Membrane</keyword>
<reference evidence="3" key="1">
    <citation type="submission" date="2023-09" db="EMBL/GenBank/DDBJ databases">
        <authorList>
            <person name="Li S."/>
            <person name="Li X."/>
            <person name="Zhang C."/>
            <person name="Zhao Z."/>
        </authorList>
    </citation>
    <scope>NUCLEOTIDE SEQUENCE [LARGE SCALE GENOMIC DNA]</scope>
    <source>
        <strain evidence="3">SQ149</strain>
    </source>
</reference>
<feature type="transmembrane region" description="Helical" evidence="1">
    <location>
        <begin position="40"/>
        <end position="60"/>
    </location>
</feature>